<name>A0A1I2M2S6_9BACI</name>
<dbReference type="AlphaFoldDB" id="A0A1I2M2S6"/>
<feature type="compositionally biased region" description="Basic residues" evidence="1">
    <location>
        <begin position="47"/>
        <end position="57"/>
    </location>
</feature>
<protein>
    <submittedName>
        <fullName evidence="2">Uncharacterized protein</fullName>
    </submittedName>
</protein>
<dbReference type="Proteomes" id="UP000198897">
    <property type="component" value="Unassembled WGS sequence"/>
</dbReference>
<evidence type="ECO:0000256" key="1">
    <source>
        <dbReference type="SAM" id="MobiDB-lite"/>
    </source>
</evidence>
<sequence>MAKRTKKNDPEQKHKNGFDPKKADTEFAEGFGSAEANRIHKEEAKQARKSHRPNQAN</sequence>
<dbReference type="EMBL" id="FOOG01000011">
    <property type="protein sequence ID" value="SFF85814.1"/>
    <property type="molecule type" value="Genomic_DNA"/>
</dbReference>
<feature type="region of interest" description="Disordered" evidence="1">
    <location>
        <begin position="1"/>
        <end position="57"/>
    </location>
</feature>
<dbReference type="RefSeq" id="WP_175477831.1">
    <property type="nucleotide sequence ID" value="NZ_FOOG01000011.1"/>
</dbReference>
<proteinExistence type="predicted"/>
<organism evidence="2 3">
    <name type="scientific">Halobacillus alkaliphilus</name>
    <dbReference type="NCBI Taxonomy" id="396056"/>
    <lineage>
        <taxon>Bacteria</taxon>
        <taxon>Bacillati</taxon>
        <taxon>Bacillota</taxon>
        <taxon>Bacilli</taxon>
        <taxon>Bacillales</taxon>
        <taxon>Bacillaceae</taxon>
        <taxon>Halobacillus</taxon>
    </lineage>
</organism>
<feature type="compositionally biased region" description="Basic and acidic residues" evidence="1">
    <location>
        <begin position="37"/>
        <end position="46"/>
    </location>
</feature>
<evidence type="ECO:0000313" key="2">
    <source>
        <dbReference type="EMBL" id="SFF85814.1"/>
    </source>
</evidence>
<evidence type="ECO:0000313" key="3">
    <source>
        <dbReference type="Proteomes" id="UP000198897"/>
    </source>
</evidence>
<feature type="compositionally biased region" description="Basic and acidic residues" evidence="1">
    <location>
        <begin position="7"/>
        <end position="25"/>
    </location>
</feature>
<keyword evidence="3" id="KW-1185">Reference proteome</keyword>
<reference evidence="3" key="1">
    <citation type="submission" date="2016-10" db="EMBL/GenBank/DDBJ databases">
        <authorList>
            <person name="Varghese N."/>
            <person name="Submissions S."/>
        </authorList>
    </citation>
    <scope>NUCLEOTIDE SEQUENCE [LARGE SCALE GENOMIC DNA]</scope>
    <source>
        <strain evidence="3">FP5</strain>
    </source>
</reference>
<gene>
    <name evidence="2" type="ORF">SAMN05216353_11132</name>
</gene>
<accession>A0A1I2M2S6</accession>